<dbReference type="RefSeq" id="WP_106338285.1">
    <property type="nucleotide sequence ID" value="NZ_PVZS01000021.1"/>
</dbReference>
<proteinExistence type="predicted"/>
<reference evidence="3" key="1">
    <citation type="submission" date="2018-03" db="EMBL/GenBank/DDBJ databases">
        <authorList>
            <person name="Sun L."/>
            <person name="Liu H."/>
            <person name="Chen W."/>
            <person name="Huang K."/>
            <person name="Liu W."/>
            <person name="Gao X."/>
        </authorList>
    </citation>
    <scope>NUCLEOTIDE SEQUENCE [LARGE SCALE GENOMIC DNA]</scope>
    <source>
        <strain evidence="3">SH9</strain>
    </source>
</reference>
<sequence length="298" mass="31791">MSDAGSRARLALGAVQFGLAYGVTNAAGQTPPAEVDAILHAARRAGLDTVDTAAAYGASEEVLGRTPGLSGFRVVTKTVPLRRSEIDAEDVVIVREGFRRSLERLGRPQVDSLLVHQAYDLLAPGGDRLWAFLEGEKAAGRVRRIGASVYGRDDIKQLLERYPVEVVQLPLSALDQRLLRDGSLALLRRRGVAVHARSLFLQGLLLQPSASPLTSSSATRALARWDEACRAAGVTRLEAALGFAKATTEIERAVIGVQSAEQFAAGVAAWDAGAALDWGHLACDDADLLDPRLWPARG</sequence>
<keyword evidence="3" id="KW-1185">Reference proteome</keyword>
<dbReference type="InterPro" id="IPR023210">
    <property type="entry name" value="NADP_OxRdtase_dom"/>
</dbReference>
<dbReference type="Pfam" id="PF00248">
    <property type="entry name" value="Aldo_ket_red"/>
    <property type="match status" value="1"/>
</dbReference>
<dbReference type="AlphaFoldDB" id="A0A2T1HQ07"/>
<dbReference type="GO" id="GO:0016491">
    <property type="term" value="F:oxidoreductase activity"/>
    <property type="evidence" value="ECO:0007669"/>
    <property type="project" value="InterPro"/>
</dbReference>
<dbReference type="Proteomes" id="UP000239772">
    <property type="component" value="Unassembled WGS sequence"/>
</dbReference>
<dbReference type="CDD" id="cd19097">
    <property type="entry name" value="AKR_unchar"/>
    <property type="match status" value="1"/>
</dbReference>
<dbReference type="InterPro" id="IPR020471">
    <property type="entry name" value="AKR"/>
</dbReference>
<dbReference type="GO" id="GO:0005829">
    <property type="term" value="C:cytosol"/>
    <property type="evidence" value="ECO:0007669"/>
    <property type="project" value="TreeGrafter"/>
</dbReference>
<protein>
    <recommendedName>
        <fullName evidence="1">NADP-dependent oxidoreductase domain-containing protein</fullName>
    </recommendedName>
</protein>
<name>A0A2T1HQ07_9HYPH</name>
<accession>A0A2T1HQ07</accession>
<organism evidence="2 3">
    <name type="scientific">Alsobacter soli</name>
    <dbReference type="NCBI Taxonomy" id="2109933"/>
    <lineage>
        <taxon>Bacteria</taxon>
        <taxon>Pseudomonadati</taxon>
        <taxon>Pseudomonadota</taxon>
        <taxon>Alphaproteobacteria</taxon>
        <taxon>Hyphomicrobiales</taxon>
        <taxon>Alsobacteraceae</taxon>
        <taxon>Alsobacter</taxon>
    </lineage>
</organism>
<dbReference type="PANTHER" id="PTHR42686:SF1">
    <property type="entry name" value="GH17980P-RELATED"/>
    <property type="match status" value="1"/>
</dbReference>
<evidence type="ECO:0000313" key="3">
    <source>
        <dbReference type="Proteomes" id="UP000239772"/>
    </source>
</evidence>
<dbReference type="Gene3D" id="3.20.20.100">
    <property type="entry name" value="NADP-dependent oxidoreductase domain"/>
    <property type="match status" value="1"/>
</dbReference>
<comment type="caution">
    <text evidence="2">The sequence shown here is derived from an EMBL/GenBank/DDBJ whole genome shotgun (WGS) entry which is preliminary data.</text>
</comment>
<dbReference type="EMBL" id="PVZS01000021">
    <property type="protein sequence ID" value="PSC03716.1"/>
    <property type="molecule type" value="Genomic_DNA"/>
</dbReference>
<dbReference type="SUPFAM" id="SSF51430">
    <property type="entry name" value="NAD(P)-linked oxidoreductase"/>
    <property type="match status" value="1"/>
</dbReference>
<dbReference type="InterPro" id="IPR036812">
    <property type="entry name" value="NAD(P)_OxRdtase_dom_sf"/>
</dbReference>
<dbReference type="PANTHER" id="PTHR42686">
    <property type="entry name" value="GH17980P-RELATED"/>
    <property type="match status" value="1"/>
</dbReference>
<evidence type="ECO:0000313" key="2">
    <source>
        <dbReference type="EMBL" id="PSC03716.1"/>
    </source>
</evidence>
<dbReference type="OrthoDB" id="9783572at2"/>
<feature type="domain" description="NADP-dependent oxidoreductase" evidence="1">
    <location>
        <begin position="10"/>
        <end position="271"/>
    </location>
</feature>
<evidence type="ECO:0000259" key="1">
    <source>
        <dbReference type="Pfam" id="PF00248"/>
    </source>
</evidence>
<gene>
    <name evidence="2" type="ORF">SLNSH_17380</name>
</gene>